<evidence type="ECO:0000256" key="8">
    <source>
        <dbReference type="ARBA" id="ARBA00022679"/>
    </source>
</evidence>
<dbReference type="CDD" id="cd02025">
    <property type="entry name" value="PanK"/>
    <property type="match status" value="1"/>
</dbReference>
<dbReference type="SUPFAM" id="SSF52540">
    <property type="entry name" value="P-loop containing nucleoside triphosphate hydrolases"/>
    <property type="match status" value="1"/>
</dbReference>
<feature type="binding site" evidence="14">
    <location>
        <begin position="91"/>
        <end position="98"/>
    </location>
    <ligand>
        <name>ATP</name>
        <dbReference type="ChEBI" id="CHEBI:30616"/>
    </ligand>
</feature>
<dbReference type="HAMAP" id="MF_00215">
    <property type="entry name" value="Pantothen_kinase_1"/>
    <property type="match status" value="1"/>
</dbReference>
<dbReference type="PIRSF" id="PIRSF000545">
    <property type="entry name" value="Pantothenate_kin"/>
    <property type="match status" value="1"/>
</dbReference>
<evidence type="ECO:0000256" key="14">
    <source>
        <dbReference type="HAMAP-Rule" id="MF_00215"/>
    </source>
</evidence>
<dbReference type="InterPro" id="IPR004566">
    <property type="entry name" value="PanK"/>
</dbReference>
<evidence type="ECO:0000313" key="18">
    <source>
        <dbReference type="Proteomes" id="UP000235682"/>
    </source>
</evidence>
<evidence type="ECO:0000256" key="7">
    <source>
        <dbReference type="ARBA" id="ARBA00022490"/>
    </source>
</evidence>
<evidence type="ECO:0000313" key="17">
    <source>
        <dbReference type="EMBL" id="PMC58338.1"/>
    </source>
</evidence>
<dbReference type="EC" id="2.7.1.33" evidence="5 14"/>
<evidence type="ECO:0000256" key="6">
    <source>
        <dbReference type="ARBA" id="ARBA00015080"/>
    </source>
</evidence>
<comment type="caution">
    <text evidence="17">The sequence shown here is derived from an EMBL/GenBank/DDBJ whole genome shotgun (WGS) entry which is preliminary data.</text>
</comment>
<evidence type="ECO:0000256" key="5">
    <source>
        <dbReference type="ARBA" id="ARBA00012102"/>
    </source>
</evidence>
<evidence type="ECO:0000256" key="2">
    <source>
        <dbReference type="ARBA" id="ARBA00004496"/>
    </source>
</evidence>
<sequence length="308" mass="36381">MYHRYDRHEWAQFHQPNGETIRSILNLDDLVSLNDRLSQEDVREIYWPLVDYLDLEIKGAAHQNKARQQFFSQEGHPEDFRNVPFIIGISGSVSVGKSTTARVLLDLLEQTYPHKKVQLMTTDGFLYSTDKLKRLNLLSRKGFPESYDMARLIDFLVQVKTTDEPVTYPLYSHRIYDVLPDEVGVIHQPDILIVEGINVLQLPQNQNVYVSDFFDLAIYIDANHLDIERWFLERFEMIMAFSKDKPDSYYYELSHKTKKEQLTFARSVWQRVNLINLIQYIEPTRNQADVVLYKAPDHRIDTVYVRKY</sequence>
<proteinExistence type="inferred from homology"/>
<feature type="domain" description="Phosphoribulokinase/uridine kinase" evidence="16">
    <location>
        <begin position="86"/>
        <end position="223"/>
    </location>
</feature>
<reference evidence="17 18" key="1">
    <citation type="submission" date="2017-09" db="EMBL/GenBank/DDBJ databases">
        <title>Bacterial strain isolated from the female urinary microbiota.</title>
        <authorList>
            <person name="Thomas-White K."/>
            <person name="Kumar N."/>
            <person name="Forster S."/>
            <person name="Putonti C."/>
            <person name="Lawley T."/>
            <person name="Wolfe A.J."/>
        </authorList>
    </citation>
    <scope>NUCLEOTIDE SEQUENCE [LARGE SCALE GENOMIC DNA]</scope>
    <source>
        <strain evidence="17 18">UMB0852</strain>
    </source>
</reference>
<evidence type="ECO:0000256" key="11">
    <source>
        <dbReference type="ARBA" id="ARBA00022840"/>
    </source>
</evidence>
<keyword evidence="10 14" id="KW-0418">Kinase</keyword>
<dbReference type="GO" id="GO:0004594">
    <property type="term" value="F:pantothenate kinase activity"/>
    <property type="evidence" value="ECO:0007669"/>
    <property type="project" value="UniProtKB-UniRule"/>
</dbReference>
<dbReference type="GO" id="GO:0005524">
    <property type="term" value="F:ATP binding"/>
    <property type="evidence" value="ECO:0007669"/>
    <property type="project" value="UniProtKB-UniRule"/>
</dbReference>
<dbReference type="AlphaFoldDB" id="A0A2N6SMM6"/>
<evidence type="ECO:0000256" key="1">
    <source>
        <dbReference type="ARBA" id="ARBA00001206"/>
    </source>
</evidence>
<dbReference type="RefSeq" id="WP_102227854.1">
    <property type="nucleotide sequence ID" value="NZ_PNFY01000021.1"/>
</dbReference>
<comment type="pathway">
    <text evidence="3 14 15">Cofactor biosynthesis; coenzyme A biosynthesis; CoA from (R)-pantothenate: step 1/5.</text>
</comment>
<dbReference type="InterPro" id="IPR027417">
    <property type="entry name" value="P-loop_NTPase"/>
</dbReference>
<evidence type="ECO:0000256" key="13">
    <source>
        <dbReference type="ARBA" id="ARBA00032866"/>
    </source>
</evidence>
<dbReference type="EMBL" id="PNHE01000017">
    <property type="protein sequence ID" value="PMC58338.1"/>
    <property type="molecule type" value="Genomic_DNA"/>
</dbReference>
<dbReference type="PANTHER" id="PTHR10285">
    <property type="entry name" value="URIDINE KINASE"/>
    <property type="match status" value="1"/>
</dbReference>
<dbReference type="GO" id="GO:0015937">
    <property type="term" value="P:coenzyme A biosynthetic process"/>
    <property type="evidence" value="ECO:0007669"/>
    <property type="project" value="UniProtKB-UniRule"/>
</dbReference>
<evidence type="ECO:0000256" key="12">
    <source>
        <dbReference type="ARBA" id="ARBA00022993"/>
    </source>
</evidence>
<dbReference type="UniPathway" id="UPA00241">
    <property type="reaction ID" value="UER00352"/>
</dbReference>
<evidence type="ECO:0000256" key="10">
    <source>
        <dbReference type="ARBA" id="ARBA00022777"/>
    </source>
</evidence>
<dbReference type="OrthoDB" id="1550976at2"/>
<evidence type="ECO:0000256" key="9">
    <source>
        <dbReference type="ARBA" id="ARBA00022741"/>
    </source>
</evidence>
<dbReference type="NCBIfam" id="TIGR00554">
    <property type="entry name" value="panK_bact"/>
    <property type="match status" value="1"/>
</dbReference>
<protein>
    <recommendedName>
        <fullName evidence="6 14">Pantothenate kinase</fullName>
        <ecNumber evidence="5 14">2.7.1.33</ecNumber>
    </recommendedName>
    <alternativeName>
        <fullName evidence="13 14">Pantothenic acid kinase</fullName>
    </alternativeName>
</protein>
<accession>A0A2N6SMM6</accession>
<dbReference type="GO" id="GO:0005737">
    <property type="term" value="C:cytoplasm"/>
    <property type="evidence" value="ECO:0007669"/>
    <property type="project" value="UniProtKB-SubCell"/>
</dbReference>
<dbReference type="Pfam" id="PF00485">
    <property type="entry name" value="PRK"/>
    <property type="match status" value="1"/>
</dbReference>
<comment type="subcellular location">
    <subcellularLocation>
        <location evidence="2 14 15">Cytoplasm</location>
    </subcellularLocation>
</comment>
<keyword evidence="9 14" id="KW-0547">Nucleotide-binding</keyword>
<comment type="similarity">
    <text evidence="4 14 15">Belongs to the prokaryotic pantothenate kinase family.</text>
</comment>
<keyword evidence="18" id="KW-1185">Reference proteome</keyword>
<comment type="catalytic activity">
    <reaction evidence="1 14 15">
        <text>(R)-pantothenate + ATP = (R)-4'-phosphopantothenate + ADP + H(+)</text>
        <dbReference type="Rhea" id="RHEA:16373"/>
        <dbReference type="ChEBI" id="CHEBI:10986"/>
        <dbReference type="ChEBI" id="CHEBI:15378"/>
        <dbReference type="ChEBI" id="CHEBI:29032"/>
        <dbReference type="ChEBI" id="CHEBI:30616"/>
        <dbReference type="ChEBI" id="CHEBI:456216"/>
        <dbReference type="EC" id="2.7.1.33"/>
    </reaction>
</comment>
<dbReference type="STRING" id="84521.SAMN04487994_100831"/>
<evidence type="ECO:0000259" key="16">
    <source>
        <dbReference type="Pfam" id="PF00485"/>
    </source>
</evidence>
<evidence type="ECO:0000256" key="15">
    <source>
        <dbReference type="RuleBase" id="RU003530"/>
    </source>
</evidence>
<gene>
    <name evidence="14" type="primary">coaA</name>
    <name evidence="17" type="ORF">CJ205_04910</name>
</gene>
<evidence type="ECO:0000256" key="3">
    <source>
        <dbReference type="ARBA" id="ARBA00005225"/>
    </source>
</evidence>
<dbReference type="InterPro" id="IPR006083">
    <property type="entry name" value="PRK/URK"/>
</dbReference>
<dbReference type="Proteomes" id="UP000235682">
    <property type="component" value="Unassembled WGS sequence"/>
</dbReference>
<keyword evidence="8 14" id="KW-0808">Transferase</keyword>
<organism evidence="17 18">
    <name type="scientific">Dolosicoccus paucivorans</name>
    <dbReference type="NCBI Taxonomy" id="84521"/>
    <lineage>
        <taxon>Bacteria</taxon>
        <taxon>Bacillati</taxon>
        <taxon>Bacillota</taxon>
        <taxon>Bacilli</taxon>
        <taxon>Lactobacillales</taxon>
        <taxon>Aerococcaceae</taxon>
        <taxon>Dolosicoccus</taxon>
    </lineage>
</organism>
<keyword evidence="11 14" id="KW-0067">ATP-binding</keyword>
<dbReference type="Gene3D" id="3.40.50.300">
    <property type="entry name" value="P-loop containing nucleotide triphosphate hydrolases"/>
    <property type="match status" value="1"/>
</dbReference>
<evidence type="ECO:0000256" key="4">
    <source>
        <dbReference type="ARBA" id="ARBA00006087"/>
    </source>
</evidence>
<keyword evidence="12 14" id="KW-0173">Coenzyme A biosynthesis</keyword>
<keyword evidence="7 14" id="KW-0963">Cytoplasm</keyword>
<name>A0A2N6SMM6_9LACT</name>